<name>A0AA35Z178_LACSI</name>
<keyword evidence="2" id="KW-1185">Reference proteome</keyword>
<accession>A0AA35Z178</accession>
<protein>
    <submittedName>
        <fullName evidence="1">Uncharacterized protein</fullName>
    </submittedName>
</protein>
<evidence type="ECO:0000313" key="2">
    <source>
        <dbReference type="Proteomes" id="UP001177003"/>
    </source>
</evidence>
<gene>
    <name evidence="1" type="ORF">LSALG_LOCUS23531</name>
</gene>
<dbReference type="Proteomes" id="UP001177003">
    <property type="component" value="Chromosome 5"/>
</dbReference>
<proteinExistence type="predicted"/>
<dbReference type="AlphaFoldDB" id="A0AA35Z178"/>
<reference evidence="1" key="1">
    <citation type="submission" date="2023-04" db="EMBL/GenBank/DDBJ databases">
        <authorList>
            <person name="Vijverberg K."/>
            <person name="Xiong W."/>
            <person name="Schranz E."/>
        </authorList>
    </citation>
    <scope>NUCLEOTIDE SEQUENCE</scope>
</reference>
<sequence length="145" mass="16517">MTRKIWKIGSIFICSPLYPCKNVLQLKLNQNVSKETVCWKELGTRDRLNPGRKESKNFSVVVYNGAHGHHRRYGSVSCCLHHVSLLLLLICPSRFHFSSVALPGGHNPKMAPTVRTAMDVRRLESNRIFLCGEVNRRWLSSSISQ</sequence>
<evidence type="ECO:0000313" key="1">
    <source>
        <dbReference type="EMBL" id="CAI9283965.1"/>
    </source>
</evidence>
<dbReference type="EMBL" id="OX465081">
    <property type="protein sequence ID" value="CAI9283965.1"/>
    <property type="molecule type" value="Genomic_DNA"/>
</dbReference>
<organism evidence="1 2">
    <name type="scientific">Lactuca saligna</name>
    <name type="common">Willowleaf lettuce</name>
    <dbReference type="NCBI Taxonomy" id="75948"/>
    <lineage>
        <taxon>Eukaryota</taxon>
        <taxon>Viridiplantae</taxon>
        <taxon>Streptophyta</taxon>
        <taxon>Embryophyta</taxon>
        <taxon>Tracheophyta</taxon>
        <taxon>Spermatophyta</taxon>
        <taxon>Magnoliopsida</taxon>
        <taxon>eudicotyledons</taxon>
        <taxon>Gunneridae</taxon>
        <taxon>Pentapetalae</taxon>
        <taxon>asterids</taxon>
        <taxon>campanulids</taxon>
        <taxon>Asterales</taxon>
        <taxon>Asteraceae</taxon>
        <taxon>Cichorioideae</taxon>
        <taxon>Cichorieae</taxon>
        <taxon>Lactucinae</taxon>
        <taxon>Lactuca</taxon>
    </lineage>
</organism>